<dbReference type="PRINTS" id="PR00413">
    <property type="entry name" value="HADHALOGNASE"/>
</dbReference>
<organism evidence="1 2">
    <name type="scientific">Candidatus Methylospira mobilis</name>
    <dbReference type="NCBI Taxonomy" id="1808979"/>
    <lineage>
        <taxon>Bacteria</taxon>
        <taxon>Pseudomonadati</taxon>
        <taxon>Pseudomonadota</taxon>
        <taxon>Gammaproteobacteria</taxon>
        <taxon>Methylococcales</taxon>
        <taxon>Methylococcaceae</taxon>
        <taxon>Candidatus Methylospira</taxon>
    </lineage>
</organism>
<protein>
    <submittedName>
        <fullName evidence="1">HAD family phosphatase</fullName>
    </submittedName>
</protein>
<dbReference type="SFLD" id="SFLDG01135">
    <property type="entry name" value="C1.5.6:_HAD__Beta-PGM__Phospha"/>
    <property type="match status" value="1"/>
</dbReference>
<dbReference type="NCBIfam" id="TIGR01549">
    <property type="entry name" value="HAD-SF-IA-v1"/>
    <property type="match status" value="1"/>
</dbReference>
<dbReference type="InParanoid" id="A0A5Q0BLS2"/>
<dbReference type="InterPro" id="IPR036412">
    <property type="entry name" value="HAD-like_sf"/>
</dbReference>
<proteinExistence type="predicted"/>
<dbReference type="SFLD" id="SFLDS00003">
    <property type="entry name" value="Haloacid_Dehalogenase"/>
    <property type="match status" value="1"/>
</dbReference>
<evidence type="ECO:0000313" key="1">
    <source>
        <dbReference type="EMBL" id="QFY42706.1"/>
    </source>
</evidence>
<dbReference type="SFLD" id="SFLDG01129">
    <property type="entry name" value="C1.5:_HAD__Beta-PGM__Phosphata"/>
    <property type="match status" value="1"/>
</dbReference>
<dbReference type="NCBIfam" id="TIGR01509">
    <property type="entry name" value="HAD-SF-IA-v3"/>
    <property type="match status" value="1"/>
</dbReference>
<dbReference type="Pfam" id="PF00702">
    <property type="entry name" value="Hydrolase"/>
    <property type="match status" value="1"/>
</dbReference>
<reference evidence="1 2" key="1">
    <citation type="submission" date="2019-09" db="EMBL/GenBank/DDBJ databases">
        <title>Ecophysiology of the spiral-shaped methanotroph Methylospira mobilis as revealed by the complete genome sequence.</title>
        <authorList>
            <person name="Oshkin I.Y."/>
            <person name="Dedysh S.N."/>
            <person name="Miroshnikov K."/>
            <person name="Danilova O.V."/>
            <person name="Hakobyan A."/>
            <person name="Liesack W."/>
        </authorList>
    </citation>
    <scope>NUCLEOTIDE SEQUENCE [LARGE SCALE GENOMIC DNA]</scope>
    <source>
        <strain evidence="1 2">Shm1</strain>
    </source>
</reference>
<dbReference type="RefSeq" id="WP_153248702.1">
    <property type="nucleotide sequence ID" value="NZ_CP044205.1"/>
</dbReference>
<dbReference type="AlphaFoldDB" id="A0A5Q0BLS2"/>
<dbReference type="InterPro" id="IPR023198">
    <property type="entry name" value="PGP-like_dom2"/>
</dbReference>
<dbReference type="InterPro" id="IPR006439">
    <property type="entry name" value="HAD-SF_hydro_IA"/>
</dbReference>
<dbReference type="EMBL" id="CP044205">
    <property type="protein sequence ID" value="QFY42706.1"/>
    <property type="molecule type" value="Genomic_DNA"/>
</dbReference>
<dbReference type="Proteomes" id="UP000325755">
    <property type="component" value="Chromosome"/>
</dbReference>
<dbReference type="OrthoDB" id="9800058at2"/>
<accession>A0A5Q0BLS2</accession>
<keyword evidence="2" id="KW-1185">Reference proteome</keyword>
<dbReference type="InterPro" id="IPR023214">
    <property type="entry name" value="HAD_sf"/>
</dbReference>
<dbReference type="Gene3D" id="3.40.50.1000">
    <property type="entry name" value="HAD superfamily/HAD-like"/>
    <property type="match status" value="1"/>
</dbReference>
<dbReference type="FunCoup" id="A0A5Q0BLS2">
    <property type="interactions" value="405"/>
</dbReference>
<name>A0A5Q0BLS2_9GAMM</name>
<gene>
    <name evidence="1" type="ORF">F6R98_08770</name>
</gene>
<dbReference type="Gene3D" id="1.10.150.240">
    <property type="entry name" value="Putative phosphatase, domain 2"/>
    <property type="match status" value="1"/>
</dbReference>
<dbReference type="SUPFAM" id="SSF56784">
    <property type="entry name" value="HAD-like"/>
    <property type="match status" value="1"/>
</dbReference>
<dbReference type="PANTHER" id="PTHR18901:SF38">
    <property type="entry name" value="PSEUDOURIDINE-5'-PHOSPHATASE"/>
    <property type="match status" value="1"/>
</dbReference>
<dbReference type="PANTHER" id="PTHR18901">
    <property type="entry name" value="2-DEOXYGLUCOSE-6-PHOSPHATE PHOSPHATASE 2"/>
    <property type="match status" value="1"/>
</dbReference>
<sequence length="234" mass="25541">MHSAAVFDMDGLLLDSERPIRDIWRLVASEFGLVLSDEIYLQWVGRRYADVAEQYGGIFGERRLFDEACGLVRTRVSDFYEAEGFAVKTGAVELLSLLNERGIPCCVASSTRHAEVRHRLERAGLRAYFDAIAGGDEASNGKPHPDLFLLAAERLGVNPRHCLVFEDSEHGAQGALAAGMSAVIVPDLKTPAPDTAALCLAVLESLAHVPAFCEAWFSRQQRTALTIPSPARST</sequence>
<evidence type="ECO:0000313" key="2">
    <source>
        <dbReference type="Proteomes" id="UP000325755"/>
    </source>
</evidence>
<dbReference type="KEGG" id="mmob:F6R98_08770"/>